<evidence type="ECO:0000256" key="3">
    <source>
        <dbReference type="ARBA" id="ARBA00023157"/>
    </source>
</evidence>
<dbReference type="Pfam" id="PF13927">
    <property type="entry name" value="Ig_3"/>
    <property type="match status" value="2"/>
</dbReference>
<keyword evidence="6" id="KW-1185">Reference proteome</keyword>
<dbReference type="InterPro" id="IPR003599">
    <property type="entry name" value="Ig_sub"/>
</dbReference>
<evidence type="ECO:0000313" key="6">
    <source>
        <dbReference type="Proteomes" id="UP000291343"/>
    </source>
</evidence>
<reference evidence="5 6" key="1">
    <citation type="journal article" date="2017" name="Gigascience">
        <title>Genome sequence of the small brown planthopper, Laodelphax striatellus.</title>
        <authorList>
            <person name="Zhu J."/>
            <person name="Jiang F."/>
            <person name="Wang X."/>
            <person name="Yang P."/>
            <person name="Bao Y."/>
            <person name="Zhao W."/>
            <person name="Wang W."/>
            <person name="Lu H."/>
            <person name="Wang Q."/>
            <person name="Cui N."/>
            <person name="Li J."/>
            <person name="Chen X."/>
            <person name="Luo L."/>
            <person name="Yu J."/>
            <person name="Kang L."/>
            <person name="Cui F."/>
        </authorList>
    </citation>
    <scope>NUCLEOTIDE SEQUENCE [LARGE SCALE GENOMIC DNA]</scope>
    <source>
        <strain evidence="5">Lst14</strain>
    </source>
</reference>
<feature type="non-terminal residue" evidence="5">
    <location>
        <position position="348"/>
    </location>
</feature>
<keyword evidence="3" id="KW-1015">Disulfide bond</keyword>
<comment type="caution">
    <text evidence="5">The sequence shown here is derived from an EMBL/GenBank/DDBJ whole genome shotgun (WGS) entry which is preliminary data.</text>
</comment>
<dbReference type="PANTHER" id="PTHR23278:SF30">
    <property type="entry name" value="SIDESTEP VIII, ISOFORM B"/>
    <property type="match status" value="1"/>
</dbReference>
<organism evidence="5 6">
    <name type="scientific">Laodelphax striatellus</name>
    <name type="common">Small brown planthopper</name>
    <name type="synonym">Delphax striatella</name>
    <dbReference type="NCBI Taxonomy" id="195883"/>
    <lineage>
        <taxon>Eukaryota</taxon>
        <taxon>Metazoa</taxon>
        <taxon>Ecdysozoa</taxon>
        <taxon>Arthropoda</taxon>
        <taxon>Hexapoda</taxon>
        <taxon>Insecta</taxon>
        <taxon>Pterygota</taxon>
        <taxon>Neoptera</taxon>
        <taxon>Paraneoptera</taxon>
        <taxon>Hemiptera</taxon>
        <taxon>Auchenorrhyncha</taxon>
        <taxon>Fulgoroidea</taxon>
        <taxon>Delphacidae</taxon>
        <taxon>Criomorphinae</taxon>
        <taxon>Laodelphax</taxon>
    </lineage>
</organism>
<dbReference type="PANTHER" id="PTHR23278">
    <property type="entry name" value="SIDESTEP PROTEIN"/>
    <property type="match status" value="1"/>
</dbReference>
<feature type="domain" description="Ig-like" evidence="4">
    <location>
        <begin position="253"/>
        <end position="346"/>
    </location>
</feature>
<sequence>MKHDDQPAALAIDAVKDKDGGVYRCRVDFKRSPTRNSRVNLTIIIPPERLSVVDSNGVHIQHYILGPYSEGASLEIACIATGGKPTPRVTWWQENALLDDSWETLAERSVRNVLKIERLERKHLNTVFTCQASNNNIVAPISSAVTLDLNLSPLWVRLLGVNKPVSAGHSQEVRCESVGGRPAPLITWWKGSQMLANFTQETSIDGNRTVSTLHYTPTMDDSAALLKCRAASTASAQQPPLEDTWLLNVRHIPVVSLEMGGDGNARFVREGSDVSLECIVRANPWIYRVTWKHNGRLLYDNGYNNGVILNNQSLLIRNVSRSHAGYYSCTASNQEGDGDSDQFHLSVK</sequence>
<protein>
    <recommendedName>
        <fullName evidence="4">Ig-like domain-containing protein</fullName>
    </recommendedName>
</protein>
<gene>
    <name evidence="5" type="ORF">LSTR_LSTR007431</name>
</gene>
<dbReference type="InterPro" id="IPR013783">
    <property type="entry name" value="Ig-like_fold"/>
</dbReference>
<feature type="domain" description="Ig-like" evidence="4">
    <location>
        <begin position="47"/>
        <end position="146"/>
    </location>
</feature>
<dbReference type="InterPro" id="IPR013162">
    <property type="entry name" value="CD80_C2-set"/>
</dbReference>
<dbReference type="InterPro" id="IPR003598">
    <property type="entry name" value="Ig_sub2"/>
</dbReference>
<dbReference type="OrthoDB" id="8825892at2759"/>
<proteinExistence type="predicted"/>
<accession>A0A482XPG8</accession>
<dbReference type="AlphaFoldDB" id="A0A482XPG8"/>
<dbReference type="Proteomes" id="UP000291343">
    <property type="component" value="Unassembled WGS sequence"/>
</dbReference>
<dbReference type="InterPro" id="IPR036179">
    <property type="entry name" value="Ig-like_dom_sf"/>
</dbReference>
<evidence type="ECO:0000256" key="2">
    <source>
        <dbReference type="ARBA" id="ARBA00023136"/>
    </source>
</evidence>
<keyword evidence="2" id="KW-0472">Membrane</keyword>
<dbReference type="STRING" id="195883.A0A482XPG8"/>
<dbReference type="SMART" id="SM00409">
    <property type="entry name" value="IG"/>
    <property type="match status" value="2"/>
</dbReference>
<dbReference type="SUPFAM" id="SSF48726">
    <property type="entry name" value="Immunoglobulin"/>
    <property type="match status" value="3"/>
</dbReference>
<evidence type="ECO:0000259" key="4">
    <source>
        <dbReference type="PROSITE" id="PS50835"/>
    </source>
</evidence>
<comment type="subcellular location">
    <subcellularLocation>
        <location evidence="1">Membrane</location>
        <topology evidence="1">Single-pass membrane protein</topology>
    </subcellularLocation>
</comment>
<dbReference type="SMART" id="SM00408">
    <property type="entry name" value="IGc2"/>
    <property type="match status" value="3"/>
</dbReference>
<name>A0A482XPG8_LAOST</name>
<dbReference type="GO" id="GO:0016020">
    <property type="term" value="C:membrane"/>
    <property type="evidence" value="ECO:0007669"/>
    <property type="project" value="UniProtKB-SubCell"/>
</dbReference>
<feature type="domain" description="Ig-like" evidence="4">
    <location>
        <begin position="153"/>
        <end position="242"/>
    </location>
</feature>
<dbReference type="InterPro" id="IPR007110">
    <property type="entry name" value="Ig-like_dom"/>
</dbReference>
<dbReference type="Pfam" id="PF08205">
    <property type="entry name" value="C2-set_2"/>
    <property type="match status" value="1"/>
</dbReference>
<dbReference type="EMBL" id="QKKF02004189">
    <property type="protein sequence ID" value="RZF47504.1"/>
    <property type="molecule type" value="Genomic_DNA"/>
</dbReference>
<evidence type="ECO:0000313" key="5">
    <source>
        <dbReference type="EMBL" id="RZF47504.1"/>
    </source>
</evidence>
<evidence type="ECO:0000256" key="1">
    <source>
        <dbReference type="ARBA" id="ARBA00004167"/>
    </source>
</evidence>
<dbReference type="Gene3D" id="2.60.40.10">
    <property type="entry name" value="Immunoglobulins"/>
    <property type="match status" value="4"/>
</dbReference>
<dbReference type="InParanoid" id="A0A482XPG8"/>
<dbReference type="PROSITE" id="PS50835">
    <property type="entry name" value="IG_LIKE"/>
    <property type="match status" value="3"/>
</dbReference>